<evidence type="ECO:0000256" key="3">
    <source>
        <dbReference type="ARBA" id="ARBA00023163"/>
    </source>
</evidence>
<dbReference type="Ensembl" id="ENSORLT00000029531.1">
    <property type="protein sequence ID" value="ENSORLP00000045461.1"/>
    <property type="gene ID" value="ENSORLG00000028382.1"/>
</dbReference>
<feature type="compositionally biased region" description="Polar residues" evidence="6">
    <location>
        <begin position="1059"/>
        <end position="1068"/>
    </location>
</feature>
<dbReference type="PROSITE" id="PS50090">
    <property type="entry name" value="MYB_LIKE"/>
    <property type="match status" value="4"/>
</dbReference>
<feature type="compositionally biased region" description="Polar residues" evidence="6">
    <location>
        <begin position="1379"/>
        <end position="1392"/>
    </location>
</feature>
<sequence length="1512" mass="168060">MSASLMAERDRLQEEVENMERALCVTPAEVVLLSSDSDDSDDEAEEDEAGQSAAGLLAQREKVQKEIQDLEDMLGSHSPIIVSDEDSSSSSDESDLGLTQSVDSCLQLNLVYQQVMQETLDQLEVLLKTNQKQQEELIAQMSGPYKESSRGQLARSTYQQPVRMFLGRFLKPYFKDKLTGLGPPANEETKQKALRMAVYLDDRKLKQKRWESWQKTLLIHSVARDGLKRLIQPKLSKVDYLSQKLSGAKEADKQSLREQILNLEDEIEQLREKKEEELIGSRYEEHDWQKISNIDFEGTKEPEDIRLFWQNFLHPSINKKTWSKEEVQQLKEVSARYNNRHWETIAQELGMGRTGFMCLQVFQRFVSRSLKRGSWTPEEDALLKELVNKMRIGNFIPYTQISYFIEGRDPTQLLNRWTLNLDPSLKKGAWTKEEDKLLLRAVSRLGETWWKVRMEVPGRSIMACRERYHDCLKAGLKKGPFNRKERELLRELVDKHGVGRWAKIAAEIPNRLDCQCLREWKKLTKCPAQRHPRGNGPSRRAKDRKAGQKTAASKAKKGIRRRLVRVKEEELTEEEDEDEDCVIPYMDSDDEIEKKEREETERVEEKPYVIPPMKEWVPTEKAATFSHLCSSLVVLPPMSDGATGKLTRSTILGKCGRSVILGPCPRELPWEERHKRNAMIMFTPKQLQVYLTKRAHKVNASGSHQKARSGKRKAKETNQGVGYELQAAVAPWIGNLLIATTTKVKAVDILRENAERSGYSSTSFFLLLLQAENVDVIGCKEIIENRKNKVVIKTPTPSPSAVQVTKSVIQILQQRKRQMEQQDVEVDQHSCITQEKKGLQSPPLSSSTQLHTQPHNLLHMPPQTPHGPISQIVCIRPQILHNNSSLNFTPFTSRSTALPAPKIFSPAASQVCQRPNAAALVPSSSQNPAMSSSSVLTGNRAAQSNPSPITAAPSPTISSSGVMEQMEAEPTAAGSSSSAASLARVKGVDNGTKRDRIKIQELTREPQTSRPSNQTSLNADSLTSSRPPITASSESSALRSSLLADHNYTNLRHYQTSVPLNQINTSTDKPLKRSVGGRKRQMEVEQLDGERVGDAGAEETQAGKRRRQLSEKGKAHRAALQAKMETKQKNLSSRSKKSPSKKKVGVQASLEPQPARVCMLPTRAMWVMTPAGLVPMAKPQAVPMTILKGPPCLPPQSSLGSPLPPTAPTAQSPQSAGLKAAFVSVPLSTLEPIQPSPAPPTSLSKPLLVPLNQRSSSRSQSPPNLAGCEGVIKRQSGETSPIRSKGIGFDPSLMFQEPQEKVHDWLSGRGGVPAGSVALPYLPPFVSTLNMMTALLLAKKSLTQSSLDLLPEGPKPRPPQAQPISKAASCSDRPPPNKPGSTSDCSGASNQPAEHRAAAPAAGTDEQQREEQVEEEQVRTVRRMVAERFSTNPAYQLLKARFLSSFTLPALLATMPQVTNEEMIQEVEDEEQPFVKKKRGQRSGLLSEDSDVSASHFSGISTTSKPRLSNGS</sequence>
<dbReference type="CTD" id="6621"/>
<evidence type="ECO:0000313" key="9">
    <source>
        <dbReference type="Ensembl" id="ENSORLP00000045461.1"/>
    </source>
</evidence>
<feature type="region of interest" description="Disordered" evidence="6">
    <location>
        <begin position="1233"/>
        <end position="1268"/>
    </location>
</feature>
<dbReference type="InParanoid" id="A0A3B3IND9"/>
<evidence type="ECO:0000259" key="8">
    <source>
        <dbReference type="PROSITE" id="PS51294"/>
    </source>
</evidence>
<dbReference type="GO" id="GO:0001006">
    <property type="term" value="F:RNA polymerase III type 3 promoter sequence-specific DNA binding"/>
    <property type="evidence" value="ECO:0000318"/>
    <property type="project" value="GO_Central"/>
</dbReference>
<feature type="region of interest" description="Disordered" evidence="6">
    <location>
        <begin position="836"/>
        <end position="861"/>
    </location>
</feature>
<dbReference type="RefSeq" id="XP_011477914.1">
    <property type="nucleotide sequence ID" value="XM_011479612.3"/>
</dbReference>
<dbReference type="GO" id="GO:0042795">
    <property type="term" value="P:snRNA transcription by RNA polymerase II"/>
    <property type="evidence" value="ECO:0000318"/>
    <property type="project" value="GO_Central"/>
</dbReference>
<feature type="compositionally biased region" description="Basic and acidic residues" evidence="6">
    <location>
        <begin position="1406"/>
        <end position="1416"/>
    </location>
</feature>
<keyword evidence="2" id="KW-0238">DNA-binding</keyword>
<feature type="compositionally biased region" description="Basic residues" evidence="6">
    <location>
        <begin position="705"/>
        <end position="714"/>
    </location>
</feature>
<dbReference type="PANTHER" id="PTHR46621">
    <property type="entry name" value="SNRNA-ACTIVATING PROTEIN COMPLEX SUBUNIT 4"/>
    <property type="match status" value="1"/>
</dbReference>
<dbReference type="Pfam" id="PF00249">
    <property type="entry name" value="Myb_DNA-binding"/>
    <property type="match status" value="2"/>
</dbReference>
<evidence type="ECO:0000256" key="2">
    <source>
        <dbReference type="ARBA" id="ARBA00023125"/>
    </source>
</evidence>
<feature type="region of interest" description="Disordered" evidence="6">
    <location>
        <begin position="1193"/>
        <end position="1215"/>
    </location>
</feature>
<dbReference type="InterPro" id="IPR017930">
    <property type="entry name" value="Myb_dom"/>
</dbReference>
<feature type="region of interest" description="Disordered" evidence="6">
    <location>
        <begin position="74"/>
        <end position="97"/>
    </location>
</feature>
<feature type="compositionally biased region" description="Polar residues" evidence="6">
    <location>
        <begin position="1492"/>
        <end position="1512"/>
    </location>
</feature>
<protein>
    <submittedName>
        <fullName evidence="9">Small nuclear RNA activating complex, polypeptide 4</fullName>
    </submittedName>
</protein>
<feature type="compositionally biased region" description="Acidic residues" evidence="6">
    <location>
        <begin position="36"/>
        <end position="49"/>
    </location>
</feature>
<keyword evidence="3" id="KW-0804">Transcription</keyword>
<dbReference type="PROSITE" id="PS51294">
    <property type="entry name" value="HTH_MYB"/>
    <property type="match status" value="4"/>
</dbReference>
<name>A0A3B3IND9_ORYLA</name>
<feature type="compositionally biased region" description="Basic residues" evidence="6">
    <location>
        <begin position="1134"/>
        <end position="1144"/>
    </location>
</feature>
<evidence type="ECO:0000259" key="7">
    <source>
        <dbReference type="PROSITE" id="PS50090"/>
    </source>
</evidence>
<feature type="compositionally biased region" description="Polar residues" evidence="6">
    <location>
        <begin position="1005"/>
        <end position="1027"/>
    </location>
</feature>
<keyword evidence="1" id="KW-0805">Transcription regulation</keyword>
<feature type="compositionally biased region" description="Low complexity" evidence="6">
    <location>
        <begin position="923"/>
        <end position="934"/>
    </location>
</feature>
<feature type="region of interest" description="Disordered" evidence="6">
    <location>
        <begin position="919"/>
        <end position="1037"/>
    </location>
</feature>
<dbReference type="GO" id="GO:0035622">
    <property type="term" value="P:intrahepatic bile duct development"/>
    <property type="evidence" value="ECO:0007669"/>
    <property type="project" value="Ensembl"/>
</dbReference>
<feature type="region of interest" description="Disordered" evidence="6">
    <location>
        <begin position="1467"/>
        <end position="1512"/>
    </location>
</feature>
<proteinExistence type="predicted"/>
<feature type="compositionally biased region" description="Basic and acidic residues" evidence="6">
    <location>
        <begin position="1080"/>
        <end position="1093"/>
    </location>
</feature>
<keyword evidence="5" id="KW-0175">Coiled coil</keyword>
<feature type="region of interest" description="Disordered" evidence="6">
    <location>
        <begin position="30"/>
        <end position="60"/>
    </location>
</feature>
<dbReference type="SUPFAM" id="SSF46689">
    <property type="entry name" value="Homeodomain-like"/>
    <property type="match status" value="3"/>
</dbReference>
<dbReference type="GeneTree" id="ENSGT00940000160404"/>
<evidence type="ECO:0000256" key="5">
    <source>
        <dbReference type="SAM" id="Coils"/>
    </source>
</evidence>
<dbReference type="GO" id="GO:0019185">
    <property type="term" value="C:snRNA-activating protein complex"/>
    <property type="evidence" value="ECO:0000318"/>
    <property type="project" value="GO_Central"/>
</dbReference>
<reference evidence="9" key="2">
    <citation type="submission" date="2025-08" db="UniProtKB">
        <authorList>
            <consortium name="Ensembl"/>
        </authorList>
    </citation>
    <scope>IDENTIFICATION</scope>
    <source>
        <strain evidence="9">Hd-rR</strain>
    </source>
</reference>
<feature type="region of interest" description="Disordered" evidence="6">
    <location>
        <begin position="1059"/>
        <end position="1150"/>
    </location>
</feature>
<dbReference type="InterPro" id="IPR051575">
    <property type="entry name" value="Myb-like_DNA-bd"/>
</dbReference>
<keyword evidence="4" id="KW-0539">Nucleus</keyword>
<dbReference type="GO" id="GO:0031016">
    <property type="term" value="P:pancreas development"/>
    <property type="evidence" value="ECO:0007669"/>
    <property type="project" value="Ensembl"/>
</dbReference>
<dbReference type="SMART" id="SM00717">
    <property type="entry name" value="SANT"/>
    <property type="match status" value="5"/>
</dbReference>
<feature type="region of interest" description="Disordered" evidence="6">
    <location>
        <begin position="1347"/>
        <end position="1416"/>
    </location>
</feature>
<gene>
    <name evidence="9" type="primary">snapc4</name>
</gene>
<feature type="compositionally biased region" description="Basic and acidic residues" evidence="6">
    <location>
        <begin position="991"/>
        <end position="1004"/>
    </location>
</feature>
<feature type="region of interest" description="Disordered" evidence="6">
    <location>
        <begin position="527"/>
        <end position="559"/>
    </location>
</feature>
<feature type="domain" description="Myb-like" evidence="7">
    <location>
        <begin position="422"/>
        <end position="472"/>
    </location>
</feature>
<evidence type="ECO:0000256" key="1">
    <source>
        <dbReference type="ARBA" id="ARBA00023015"/>
    </source>
</evidence>
<feature type="domain" description="HTH myb-type" evidence="8">
    <location>
        <begin position="422"/>
        <end position="476"/>
    </location>
</feature>
<dbReference type="InterPro" id="IPR009057">
    <property type="entry name" value="Homeodomain-like_sf"/>
</dbReference>
<evidence type="ECO:0000256" key="4">
    <source>
        <dbReference type="ARBA" id="ARBA00023242"/>
    </source>
</evidence>
<dbReference type="STRING" id="8090.ENSORLP00000045461"/>
<accession>A0A3B3IND9</accession>
<feature type="compositionally biased region" description="Low complexity" evidence="6">
    <location>
        <begin position="1251"/>
        <end position="1265"/>
    </location>
</feature>
<dbReference type="Pfam" id="PF13921">
    <property type="entry name" value="Myb_DNA-bind_6"/>
    <property type="match status" value="1"/>
</dbReference>
<evidence type="ECO:0000313" key="10">
    <source>
        <dbReference type="Proteomes" id="UP000001038"/>
    </source>
</evidence>
<feature type="domain" description="Myb-like" evidence="7">
    <location>
        <begin position="473"/>
        <end position="524"/>
    </location>
</feature>
<dbReference type="CDD" id="cd00167">
    <property type="entry name" value="SANT"/>
    <property type="match status" value="3"/>
</dbReference>
<feature type="domain" description="HTH myb-type" evidence="8">
    <location>
        <begin position="477"/>
        <end position="528"/>
    </location>
</feature>
<reference evidence="9 10" key="1">
    <citation type="journal article" date="2007" name="Nature">
        <title>The medaka draft genome and insights into vertebrate genome evolution.</title>
        <authorList>
            <person name="Kasahara M."/>
            <person name="Naruse K."/>
            <person name="Sasaki S."/>
            <person name="Nakatani Y."/>
            <person name="Qu W."/>
            <person name="Ahsan B."/>
            <person name="Yamada T."/>
            <person name="Nagayasu Y."/>
            <person name="Doi K."/>
            <person name="Kasai Y."/>
            <person name="Jindo T."/>
            <person name="Kobayashi D."/>
            <person name="Shimada A."/>
            <person name="Toyoda A."/>
            <person name="Kuroki Y."/>
            <person name="Fujiyama A."/>
            <person name="Sasaki T."/>
            <person name="Shimizu A."/>
            <person name="Asakawa S."/>
            <person name="Shimizu N."/>
            <person name="Hashimoto S."/>
            <person name="Yang J."/>
            <person name="Lee Y."/>
            <person name="Matsushima K."/>
            <person name="Sugano S."/>
            <person name="Sakaizumi M."/>
            <person name="Narita T."/>
            <person name="Ohishi K."/>
            <person name="Haga S."/>
            <person name="Ohta F."/>
            <person name="Nomoto H."/>
            <person name="Nogata K."/>
            <person name="Morishita T."/>
            <person name="Endo T."/>
            <person name="Shin-I T."/>
            <person name="Takeda H."/>
            <person name="Morishita S."/>
            <person name="Kohara Y."/>
        </authorList>
    </citation>
    <scope>NUCLEOTIDE SEQUENCE [LARGE SCALE GENOMIC DNA]</scope>
    <source>
        <strain evidence="9 10">Hd-rR</strain>
    </source>
</reference>
<dbReference type="Proteomes" id="UP000001038">
    <property type="component" value="Chromosome 9"/>
</dbReference>
<keyword evidence="10" id="KW-1185">Reference proteome</keyword>
<dbReference type="GO" id="GO:0042796">
    <property type="term" value="P:snRNA transcription by RNA polymerase III"/>
    <property type="evidence" value="ECO:0000318"/>
    <property type="project" value="GO_Central"/>
</dbReference>
<dbReference type="PANTHER" id="PTHR46621:SF1">
    <property type="entry name" value="SNRNA-ACTIVATING PROTEIN COMPLEX SUBUNIT 4"/>
    <property type="match status" value="1"/>
</dbReference>
<feature type="compositionally biased region" description="Low complexity" evidence="6">
    <location>
        <begin position="972"/>
        <end position="983"/>
    </location>
</feature>
<dbReference type="Gene3D" id="1.10.10.60">
    <property type="entry name" value="Homeodomain-like"/>
    <property type="match status" value="4"/>
</dbReference>
<feature type="compositionally biased region" description="Polar residues" evidence="6">
    <location>
        <begin position="935"/>
        <end position="962"/>
    </location>
</feature>
<dbReference type="Bgee" id="ENSORLG00000028382">
    <property type="expression patterns" value="Expressed in testis and 13 other cell types or tissues"/>
</dbReference>
<feature type="domain" description="Myb-like" evidence="7">
    <location>
        <begin position="314"/>
        <end position="366"/>
    </location>
</feature>
<feature type="compositionally biased region" description="Low complexity" evidence="6">
    <location>
        <begin position="839"/>
        <end position="850"/>
    </location>
</feature>
<feature type="coiled-coil region" evidence="5">
    <location>
        <begin position="246"/>
        <end position="280"/>
    </location>
</feature>
<feature type="compositionally biased region" description="Acidic residues" evidence="6">
    <location>
        <begin position="83"/>
        <end position="95"/>
    </location>
</feature>
<evidence type="ECO:0000256" key="6">
    <source>
        <dbReference type="SAM" id="MobiDB-lite"/>
    </source>
</evidence>
<feature type="domain" description="HTH myb-type" evidence="8">
    <location>
        <begin position="314"/>
        <end position="370"/>
    </location>
</feature>
<organism evidence="9 10">
    <name type="scientific">Oryzias latipes</name>
    <name type="common">Japanese rice fish</name>
    <name type="synonym">Japanese killifish</name>
    <dbReference type="NCBI Taxonomy" id="8090"/>
    <lineage>
        <taxon>Eukaryota</taxon>
        <taxon>Metazoa</taxon>
        <taxon>Chordata</taxon>
        <taxon>Craniata</taxon>
        <taxon>Vertebrata</taxon>
        <taxon>Euteleostomi</taxon>
        <taxon>Actinopterygii</taxon>
        <taxon>Neopterygii</taxon>
        <taxon>Teleostei</taxon>
        <taxon>Neoteleostei</taxon>
        <taxon>Acanthomorphata</taxon>
        <taxon>Ovalentaria</taxon>
        <taxon>Atherinomorphae</taxon>
        <taxon>Beloniformes</taxon>
        <taxon>Adrianichthyidae</taxon>
        <taxon>Oryziinae</taxon>
        <taxon>Oryzias</taxon>
    </lineage>
</organism>
<feature type="region of interest" description="Disordered" evidence="6">
    <location>
        <begin position="698"/>
        <end position="717"/>
    </location>
</feature>
<dbReference type="GeneID" id="101156900"/>
<feature type="domain" description="Myb-like" evidence="7">
    <location>
        <begin position="367"/>
        <end position="421"/>
    </location>
</feature>
<dbReference type="OrthoDB" id="2143914at2759"/>
<feature type="compositionally biased region" description="Basic residues" evidence="6">
    <location>
        <begin position="528"/>
        <end position="543"/>
    </location>
</feature>
<dbReference type="InterPro" id="IPR001005">
    <property type="entry name" value="SANT/Myb"/>
</dbReference>
<feature type="domain" description="HTH myb-type" evidence="8">
    <location>
        <begin position="371"/>
        <end position="417"/>
    </location>
</feature>
<reference evidence="9" key="3">
    <citation type="submission" date="2025-09" db="UniProtKB">
        <authorList>
            <consortium name="Ensembl"/>
        </authorList>
    </citation>
    <scope>IDENTIFICATION</scope>
    <source>
        <strain evidence="9">Hd-rR</strain>
    </source>
</reference>